<feature type="binding site" evidence="14">
    <location>
        <position position="279"/>
    </location>
    <ligand>
        <name>NADPH</name>
        <dbReference type="ChEBI" id="CHEBI:57783"/>
    </ligand>
</feature>
<feature type="binding site" evidence="14">
    <location>
        <position position="281"/>
    </location>
    <ligand>
        <name>NADPH</name>
        <dbReference type="ChEBI" id="CHEBI:57783"/>
    </ligand>
</feature>
<keyword evidence="22" id="KW-1185">Reference proteome</keyword>
<protein>
    <recommendedName>
        <fullName evidence="12 14">Glycerol-3-phosphate dehydrogenase [NAD(P)+]</fullName>
        <ecNumber evidence="11 14">1.1.1.94</ecNumber>
    </recommendedName>
    <alternativeName>
        <fullName evidence="14">NAD(P)(+)-dependent glycerol-3-phosphate dehydrogenase</fullName>
    </alternativeName>
    <alternativeName>
        <fullName evidence="13 14">NAD(P)H-dependent dihydroxyacetone-phosphate reductase</fullName>
    </alternativeName>
</protein>
<gene>
    <name evidence="14" type="primary">gpsA</name>
    <name evidence="21" type="ORF">EDC22_10390</name>
</gene>
<feature type="binding site" evidence="16">
    <location>
        <begin position="255"/>
        <end position="256"/>
    </location>
    <ligand>
        <name>substrate</name>
    </ligand>
</feature>
<name>A0A4V6NZR1_9HYPH</name>
<feature type="binding site" evidence="14">
    <location>
        <position position="255"/>
    </location>
    <ligand>
        <name>NADPH</name>
        <dbReference type="ChEBI" id="CHEBI:57783"/>
    </ligand>
</feature>
<feature type="binding site" evidence="14">
    <location>
        <position position="255"/>
    </location>
    <ligand>
        <name>sn-glycerol 3-phosphate</name>
        <dbReference type="ChEBI" id="CHEBI:57597"/>
    </ligand>
</feature>
<proteinExistence type="inferred from homology"/>
<evidence type="ECO:0000256" key="18">
    <source>
        <dbReference type="RuleBase" id="RU000437"/>
    </source>
</evidence>
<dbReference type="GO" id="GO:0141153">
    <property type="term" value="F:glycerol-3-phosphate dehydrogenase (NADP+) activity"/>
    <property type="evidence" value="ECO:0007669"/>
    <property type="project" value="RHEA"/>
</dbReference>
<dbReference type="SUPFAM" id="SSF48179">
    <property type="entry name" value="6-phosphogluconate dehydrogenase C-terminal domain-like"/>
    <property type="match status" value="1"/>
</dbReference>
<feature type="binding site" evidence="14">
    <location>
        <position position="108"/>
    </location>
    <ligand>
        <name>NADPH</name>
        <dbReference type="ChEBI" id="CHEBI:57783"/>
    </ligand>
</feature>
<keyword evidence="9 14" id="KW-1208">Phospholipid metabolism</keyword>
<keyword evidence="14" id="KW-0963">Cytoplasm</keyword>
<dbReference type="GO" id="GO:0005829">
    <property type="term" value="C:cytosol"/>
    <property type="evidence" value="ECO:0007669"/>
    <property type="project" value="TreeGrafter"/>
</dbReference>
<feature type="binding site" evidence="14">
    <location>
        <position position="140"/>
    </location>
    <ligand>
        <name>NADPH</name>
        <dbReference type="ChEBI" id="CHEBI:57783"/>
    </ligand>
</feature>
<dbReference type="FunFam" id="3.40.50.720:FF:000019">
    <property type="entry name" value="Glycerol-3-phosphate dehydrogenase [NAD(P)+]"/>
    <property type="match status" value="1"/>
</dbReference>
<feature type="binding site" evidence="14">
    <location>
        <position position="136"/>
    </location>
    <ligand>
        <name>sn-glycerol 3-phosphate</name>
        <dbReference type="ChEBI" id="CHEBI:57597"/>
    </ligand>
</feature>
<evidence type="ECO:0000259" key="19">
    <source>
        <dbReference type="Pfam" id="PF01210"/>
    </source>
</evidence>
<feature type="binding site" evidence="17">
    <location>
        <begin position="11"/>
        <end position="16"/>
    </location>
    <ligand>
        <name>NAD(+)</name>
        <dbReference type="ChEBI" id="CHEBI:57540"/>
    </ligand>
</feature>
<evidence type="ECO:0000256" key="11">
    <source>
        <dbReference type="ARBA" id="ARBA00066687"/>
    </source>
</evidence>
<dbReference type="InterPro" id="IPR006168">
    <property type="entry name" value="G3P_DH_NAD-dep"/>
</dbReference>
<evidence type="ECO:0000256" key="8">
    <source>
        <dbReference type="ARBA" id="ARBA00023209"/>
    </source>
</evidence>
<comment type="subcellular location">
    <subcellularLocation>
        <location evidence="14">Cytoplasm</location>
    </subcellularLocation>
</comment>
<feature type="binding site" evidence="14">
    <location>
        <position position="256"/>
    </location>
    <ligand>
        <name>sn-glycerol 3-phosphate</name>
        <dbReference type="ChEBI" id="CHEBI:57597"/>
    </ligand>
</feature>
<dbReference type="FunFam" id="1.10.1040.10:FF:000001">
    <property type="entry name" value="Glycerol-3-phosphate dehydrogenase [NAD(P)+]"/>
    <property type="match status" value="1"/>
</dbReference>
<feature type="binding site" evidence="14">
    <location>
        <position position="191"/>
    </location>
    <ligand>
        <name>sn-glycerol 3-phosphate</name>
        <dbReference type="ChEBI" id="CHEBI:57597"/>
    </ligand>
</feature>
<dbReference type="Pfam" id="PF07479">
    <property type="entry name" value="NAD_Gly3P_dh_C"/>
    <property type="match status" value="1"/>
</dbReference>
<evidence type="ECO:0000256" key="6">
    <source>
        <dbReference type="ARBA" id="ARBA00023027"/>
    </source>
</evidence>
<evidence type="ECO:0000256" key="2">
    <source>
        <dbReference type="ARBA" id="ARBA00022516"/>
    </source>
</evidence>
<evidence type="ECO:0000256" key="9">
    <source>
        <dbReference type="ARBA" id="ARBA00023264"/>
    </source>
</evidence>
<dbReference type="NCBIfam" id="NF000940">
    <property type="entry name" value="PRK00094.1-2"/>
    <property type="match status" value="1"/>
</dbReference>
<evidence type="ECO:0000256" key="7">
    <source>
        <dbReference type="ARBA" id="ARBA00023098"/>
    </source>
</evidence>
<dbReference type="AlphaFoldDB" id="A0A4V6NZR1"/>
<evidence type="ECO:0000256" key="10">
    <source>
        <dbReference type="ARBA" id="ARBA00052716"/>
    </source>
</evidence>
<feature type="binding site" evidence="17">
    <location>
        <position position="140"/>
    </location>
    <ligand>
        <name>NAD(+)</name>
        <dbReference type="ChEBI" id="CHEBI:57540"/>
    </ligand>
</feature>
<dbReference type="OrthoDB" id="9812273at2"/>
<dbReference type="InterPro" id="IPR036291">
    <property type="entry name" value="NAD(P)-bd_dom_sf"/>
</dbReference>
<dbReference type="GO" id="GO:0051287">
    <property type="term" value="F:NAD binding"/>
    <property type="evidence" value="ECO:0007669"/>
    <property type="project" value="InterPro"/>
</dbReference>
<evidence type="ECO:0000313" key="22">
    <source>
        <dbReference type="Proteomes" id="UP000295678"/>
    </source>
</evidence>
<keyword evidence="2 14" id="KW-0444">Lipid biosynthesis</keyword>
<dbReference type="PANTHER" id="PTHR11728">
    <property type="entry name" value="GLYCEROL-3-PHOSPHATE DEHYDROGENASE"/>
    <property type="match status" value="1"/>
</dbReference>
<evidence type="ECO:0000256" key="13">
    <source>
        <dbReference type="ARBA" id="ARBA00080511"/>
    </source>
</evidence>
<comment type="pathway">
    <text evidence="14">Membrane lipid metabolism; glycerophospholipid metabolism.</text>
</comment>
<dbReference type="Gene3D" id="3.40.50.720">
    <property type="entry name" value="NAD(P)-binding Rossmann-like Domain"/>
    <property type="match status" value="1"/>
</dbReference>
<dbReference type="GO" id="GO:0006650">
    <property type="term" value="P:glycerophospholipid metabolic process"/>
    <property type="evidence" value="ECO:0007669"/>
    <property type="project" value="UniProtKB-UniRule"/>
</dbReference>
<dbReference type="EMBL" id="SMAK01000003">
    <property type="protein sequence ID" value="TCT11778.1"/>
    <property type="molecule type" value="Genomic_DNA"/>
</dbReference>
<dbReference type="SUPFAM" id="SSF51735">
    <property type="entry name" value="NAD(P)-binding Rossmann-fold domains"/>
    <property type="match status" value="1"/>
</dbReference>
<dbReference type="GO" id="GO:0008654">
    <property type="term" value="P:phospholipid biosynthetic process"/>
    <property type="evidence" value="ECO:0007669"/>
    <property type="project" value="UniProtKB-KW"/>
</dbReference>
<evidence type="ECO:0000256" key="17">
    <source>
        <dbReference type="PIRSR" id="PIRSR000114-3"/>
    </source>
</evidence>
<feature type="domain" description="Glycerol-3-phosphate dehydrogenase NAD-dependent C-terminal" evidence="20">
    <location>
        <begin position="180"/>
        <end position="320"/>
    </location>
</feature>
<dbReference type="Proteomes" id="UP000295678">
    <property type="component" value="Unassembled WGS sequence"/>
</dbReference>
<keyword evidence="3 14" id="KW-0547">Nucleotide-binding</keyword>
<feature type="domain" description="Glycerol-3-phosphate dehydrogenase NAD-dependent N-terminal" evidence="19">
    <location>
        <begin position="7"/>
        <end position="158"/>
    </location>
</feature>
<dbReference type="GO" id="GO:0046167">
    <property type="term" value="P:glycerol-3-phosphate biosynthetic process"/>
    <property type="evidence" value="ECO:0007669"/>
    <property type="project" value="UniProtKB-UniRule"/>
</dbReference>
<comment type="similarity">
    <text evidence="1 14 18">Belongs to the NAD-dependent glycerol-3-phosphate dehydrogenase family.</text>
</comment>
<dbReference type="GO" id="GO:0005975">
    <property type="term" value="P:carbohydrate metabolic process"/>
    <property type="evidence" value="ECO:0007669"/>
    <property type="project" value="InterPro"/>
</dbReference>
<evidence type="ECO:0000256" key="12">
    <source>
        <dbReference type="ARBA" id="ARBA00069372"/>
    </source>
</evidence>
<organism evidence="21 22">
    <name type="scientific">Tepidamorphus gemmatus</name>
    <dbReference type="NCBI Taxonomy" id="747076"/>
    <lineage>
        <taxon>Bacteria</taxon>
        <taxon>Pseudomonadati</taxon>
        <taxon>Pseudomonadota</taxon>
        <taxon>Alphaproteobacteria</taxon>
        <taxon>Hyphomicrobiales</taxon>
        <taxon>Tepidamorphaceae</taxon>
        <taxon>Tepidamorphus</taxon>
    </lineage>
</organism>
<dbReference type="InterPro" id="IPR013328">
    <property type="entry name" value="6PGD_dom2"/>
</dbReference>
<comment type="caution">
    <text evidence="14">Lacks conserved residue(s) required for the propagation of feature annotation.</text>
</comment>
<reference evidence="21 22" key="1">
    <citation type="submission" date="2019-03" db="EMBL/GenBank/DDBJ databases">
        <title>Genomic Encyclopedia of Type Strains, Phase IV (KMG-IV): sequencing the most valuable type-strain genomes for metagenomic binning, comparative biology and taxonomic classification.</title>
        <authorList>
            <person name="Goeker M."/>
        </authorList>
    </citation>
    <scope>NUCLEOTIDE SEQUENCE [LARGE SCALE GENOMIC DNA]</scope>
    <source>
        <strain evidence="21 22">DSM 19345</strain>
    </source>
</reference>
<keyword evidence="6 14" id="KW-0520">NAD</keyword>
<feature type="binding site" evidence="14">
    <location>
        <position position="244"/>
    </location>
    <ligand>
        <name>sn-glycerol 3-phosphate</name>
        <dbReference type="ChEBI" id="CHEBI:57597"/>
    </ligand>
</feature>
<dbReference type="InterPro" id="IPR011128">
    <property type="entry name" value="G3P_DH_NAD-dep_N"/>
</dbReference>
<comment type="catalytic activity">
    <reaction evidence="14">
        <text>sn-glycerol 3-phosphate + NAD(+) = dihydroxyacetone phosphate + NADH + H(+)</text>
        <dbReference type="Rhea" id="RHEA:11092"/>
        <dbReference type="ChEBI" id="CHEBI:15378"/>
        <dbReference type="ChEBI" id="CHEBI:57540"/>
        <dbReference type="ChEBI" id="CHEBI:57597"/>
        <dbReference type="ChEBI" id="CHEBI:57642"/>
        <dbReference type="ChEBI" id="CHEBI:57945"/>
        <dbReference type="EC" id="1.1.1.94"/>
    </reaction>
</comment>
<comment type="catalytic activity">
    <reaction evidence="10">
        <text>sn-glycerol 3-phosphate + NADP(+) = dihydroxyacetone phosphate + NADPH + H(+)</text>
        <dbReference type="Rhea" id="RHEA:11096"/>
        <dbReference type="ChEBI" id="CHEBI:15378"/>
        <dbReference type="ChEBI" id="CHEBI:57597"/>
        <dbReference type="ChEBI" id="CHEBI:57642"/>
        <dbReference type="ChEBI" id="CHEBI:57783"/>
        <dbReference type="ChEBI" id="CHEBI:58349"/>
        <dbReference type="EC" id="1.1.1.94"/>
    </reaction>
    <physiologicalReaction direction="right-to-left" evidence="10">
        <dbReference type="Rhea" id="RHEA:11098"/>
    </physiologicalReaction>
</comment>
<sequence>MIAIGTVGIIGAGAWGTALAQTAALAGRSVVLWARDERTAWAINARHENPRRLPGVVLQPGIRATADIAEACHADALVLAVPAQALRNVAAGLTAHLGAAMPVVIAAKGIERTSGAFLVDVLAEVLPAAVPAVLSGPSFAADVARGLPTAVTLAAADAGLAAALVSALGHAAFRPYSSTDLTGVQIGGAVKNVLAIACGIVVGRALGASAQAALIARGFAEMSRFGHALGARPETLAGLSGLGDLVLTATNAQSRNFSFGLALGRGDDTEALLTDGAAVTEGVWTAPAVVARAAGLGVEMPICAAVAAVVTGRIGLDDAIEGLMSRPLRPEG</sequence>
<dbReference type="GO" id="GO:0141152">
    <property type="term" value="F:glycerol-3-phosphate dehydrogenase (NAD+) activity"/>
    <property type="evidence" value="ECO:0007669"/>
    <property type="project" value="RHEA"/>
</dbReference>
<dbReference type="Gene3D" id="1.10.1040.10">
    <property type="entry name" value="N-(1-d-carboxylethyl)-l-norvaline Dehydrogenase, domain 2"/>
    <property type="match status" value="1"/>
</dbReference>
<evidence type="ECO:0000256" key="16">
    <source>
        <dbReference type="PIRSR" id="PIRSR000114-2"/>
    </source>
</evidence>
<comment type="function">
    <text evidence="14">Catalyzes the reduction of the glycolytic intermediate dihydroxyacetone phosphate (DHAP) to sn-glycerol 3-phosphate (G3P), the key precursor for phospholipid synthesis.</text>
</comment>
<dbReference type="UniPathway" id="UPA00940"/>
<feature type="binding site" evidence="14">
    <location>
        <position position="254"/>
    </location>
    <ligand>
        <name>sn-glycerol 3-phosphate</name>
        <dbReference type="ChEBI" id="CHEBI:57597"/>
    </ligand>
</feature>
<comment type="caution">
    <text evidence="21">The sequence shown here is derived from an EMBL/GenBank/DDBJ whole genome shotgun (WGS) entry which is preliminary data.</text>
</comment>
<dbReference type="PIRSF" id="PIRSF000114">
    <property type="entry name" value="Glycerol-3-P_dh"/>
    <property type="match status" value="1"/>
</dbReference>
<dbReference type="GO" id="GO:0046168">
    <property type="term" value="P:glycerol-3-phosphate catabolic process"/>
    <property type="evidence" value="ECO:0007669"/>
    <property type="project" value="InterPro"/>
</dbReference>
<dbReference type="RefSeq" id="WP_132805694.1">
    <property type="nucleotide sequence ID" value="NZ_SMAK01000003.1"/>
</dbReference>
<evidence type="ECO:0000259" key="20">
    <source>
        <dbReference type="Pfam" id="PF07479"/>
    </source>
</evidence>
<dbReference type="InterPro" id="IPR006109">
    <property type="entry name" value="G3P_DH_NAD-dep_C"/>
</dbReference>
<dbReference type="PROSITE" id="PS00957">
    <property type="entry name" value="NAD_G3PDH"/>
    <property type="match status" value="1"/>
</dbReference>
<dbReference type="EC" id="1.1.1.94" evidence="11 14"/>
<dbReference type="PRINTS" id="PR00077">
    <property type="entry name" value="GPDHDRGNASE"/>
</dbReference>
<dbReference type="PANTHER" id="PTHR11728:SF1">
    <property type="entry name" value="GLYCEROL-3-PHOSPHATE DEHYDROGENASE [NAD(+)] 2, CHLOROPLASTIC"/>
    <property type="match status" value="1"/>
</dbReference>
<dbReference type="Pfam" id="PF01210">
    <property type="entry name" value="NAD_Gly3P_dh_N"/>
    <property type="match status" value="1"/>
</dbReference>
<feature type="binding site" evidence="16">
    <location>
        <position position="108"/>
    </location>
    <ligand>
        <name>substrate</name>
    </ligand>
</feature>
<dbReference type="InterPro" id="IPR008927">
    <property type="entry name" value="6-PGluconate_DH-like_C_sf"/>
</dbReference>
<evidence type="ECO:0000256" key="15">
    <source>
        <dbReference type="PIRSR" id="PIRSR000114-1"/>
    </source>
</evidence>
<dbReference type="HAMAP" id="MF_00394">
    <property type="entry name" value="NAD_Glyc3P_dehydrog"/>
    <property type="match status" value="1"/>
</dbReference>
<feature type="binding site" evidence="17">
    <location>
        <position position="255"/>
    </location>
    <ligand>
        <name>NAD(+)</name>
        <dbReference type="ChEBI" id="CHEBI:57540"/>
    </ligand>
</feature>
<feature type="active site" description="Proton acceptor" evidence="14 15">
    <location>
        <position position="191"/>
    </location>
</feature>
<evidence type="ECO:0000256" key="14">
    <source>
        <dbReference type="HAMAP-Rule" id="MF_00394"/>
    </source>
</evidence>
<evidence type="ECO:0000256" key="4">
    <source>
        <dbReference type="ARBA" id="ARBA00022857"/>
    </source>
</evidence>
<feature type="binding site" evidence="14">
    <location>
        <position position="108"/>
    </location>
    <ligand>
        <name>sn-glycerol 3-phosphate</name>
        <dbReference type="ChEBI" id="CHEBI:57597"/>
    </ligand>
</feature>
<keyword evidence="4 14" id="KW-0521">NADP</keyword>
<dbReference type="NCBIfam" id="NF000942">
    <property type="entry name" value="PRK00094.1-4"/>
    <property type="match status" value="1"/>
</dbReference>
<evidence type="ECO:0000256" key="5">
    <source>
        <dbReference type="ARBA" id="ARBA00023002"/>
    </source>
</evidence>
<feature type="binding site" evidence="14">
    <location>
        <position position="15"/>
    </location>
    <ligand>
        <name>NADPH</name>
        <dbReference type="ChEBI" id="CHEBI:57783"/>
    </ligand>
</feature>
<keyword evidence="8 14" id="KW-0594">Phospholipid biosynthesis</keyword>
<feature type="binding site" evidence="14">
    <location>
        <position position="138"/>
    </location>
    <ligand>
        <name>sn-glycerol 3-phosphate</name>
        <dbReference type="ChEBI" id="CHEBI:57597"/>
    </ligand>
</feature>
<accession>A0A4V6NZR1</accession>
<keyword evidence="5 14" id="KW-0560">Oxidoreductase</keyword>
<keyword evidence="7 14" id="KW-0443">Lipid metabolism</keyword>
<evidence type="ECO:0000256" key="1">
    <source>
        <dbReference type="ARBA" id="ARBA00011009"/>
    </source>
</evidence>
<evidence type="ECO:0000313" key="21">
    <source>
        <dbReference type="EMBL" id="TCT11778.1"/>
    </source>
</evidence>
<feature type="binding site" evidence="14">
    <location>
        <position position="35"/>
    </location>
    <ligand>
        <name>NADPH</name>
        <dbReference type="ChEBI" id="CHEBI:57783"/>
    </ligand>
</feature>
<evidence type="ECO:0000256" key="3">
    <source>
        <dbReference type="ARBA" id="ARBA00022741"/>
    </source>
</evidence>